<evidence type="ECO:0000313" key="2">
    <source>
        <dbReference type="EMBL" id="PFG50474.1"/>
    </source>
</evidence>
<dbReference type="Proteomes" id="UP000243542">
    <property type="component" value="Unassembled WGS sequence"/>
</dbReference>
<dbReference type="InterPro" id="IPR037401">
    <property type="entry name" value="SnoaL-like"/>
</dbReference>
<organism evidence="2 3">
    <name type="scientific">Amycolatopsis sulphurea</name>
    <dbReference type="NCBI Taxonomy" id="76022"/>
    <lineage>
        <taxon>Bacteria</taxon>
        <taxon>Bacillati</taxon>
        <taxon>Actinomycetota</taxon>
        <taxon>Actinomycetes</taxon>
        <taxon>Pseudonocardiales</taxon>
        <taxon>Pseudonocardiaceae</taxon>
        <taxon>Amycolatopsis</taxon>
    </lineage>
</organism>
<comment type="caution">
    <text evidence="2">The sequence shown here is derived from an EMBL/GenBank/DDBJ whole genome shotgun (WGS) entry which is preliminary data.</text>
</comment>
<dbReference type="RefSeq" id="WP_098514193.1">
    <property type="nucleotide sequence ID" value="NZ_JBIAKZ010000003.1"/>
</dbReference>
<reference evidence="2 3" key="1">
    <citation type="submission" date="2017-10" db="EMBL/GenBank/DDBJ databases">
        <title>Sequencing the genomes of 1000 actinobacteria strains.</title>
        <authorList>
            <person name="Klenk H.-P."/>
        </authorList>
    </citation>
    <scope>NUCLEOTIDE SEQUENCE [LARGE SCALE GENOMIC DNA]</scope>
    <source>
        <strain evidence="2 3">DSM 46092</strain>
    </source>
</reference>
<name>A0A2A9FGI9_9PSEU</name>
<dbReference type="AlphaFoldDB" id="A0A2A9FGI9"/>
<keyword evidence="3" id="KW-1185">Reference proteome</keyword>
<sequence length="144" mass="15810">MADSPRDAVPAADVLAVHQLYGRQSHAIDSGRAAEWAATFAADGRFDSPSYPEPAIGTAELTAFAERFHAGCEESGERLRHVVSTVEVRTGQSVETLRARAYLQIVGTTSGGEPRLHRITVLEDELTHTVDGWRVRRRTVRRDG</sequence>
<proteinExistence type="predicted"/>
<accession>A0A2A9FGI9</accession>
<dbReference type="Gene3D" id="3.10.450.50">
    <property type="match status" value="1"/>
</dbReference>
<evidence type="ECO:0000313" key="3">
    <source>
        <dbReference type="Proteomes" id="UP000243542"/>
    </source>
</evidence>
<evidence type="ECO:0000259" key="1">
    <source>
        <dbReference type="Pfam" id="PF13577"/>
    </source>
</evidence>
<dbReference type="Pfam" id="PF13577">
    <property type="entry name" value="SnoaL_4"/>
    <property type="match status" value="1"/>
</dbReference>
<dbReference type="EMBL" id="PDJK01000002">
    <property type="protein sequence ID" value="PFG50474.1"/>
    <property type="molecule type" value="Genomic_DNA"/>
</dbReference>
<protein>
    <submittedName>
        <fullName evidence="2">SnoaL-like protein</fullName>
    </submittedName>
</protein>
<gene>
    <name evidence="2" type="ORF">ATK36_5710</name>
</gene>
<feature type="domain" description="SnoaL-like" evidence="1">
    <location>
        <begin position="12"/>
        <end position="139"/>
    </location>
</feature>
<dbReference type="InterPro" id="IPR032710">
    <property type="entry name" value="NTF2-like_dom_sf"/>
</dbReference>
<dbReference type="SUPFAM" id="SSF54427">
    <property type="entry name" value="NTF2-like"/>
    <property type="match status" value="1"/>
</dbReference>